<proteinExistence type="predicted"/>
<dbReference type="Proteomes" id="UP000789901">
    <property type="component" value="Unassembled WGS sequence"/>
</dbReference>
<accession>A0ABN7VU97</accession>
<sequence>MELKMFLKDIDIEIPFDQLPEVNEEEIPVMDLRPEKLSSYEIQ</sequence>
<evidence type="ECO:0000313" key="1">
    <source>
        <dbReference type="EMBL" id="CAG8796856.1"/>
    </source>
</evidence>
<name>A0ABN7VU97_GIGMA</name>
<keyword evidence="2" id="KW-1185">Reference proteome</keyword>
<dbReference type="EMBL" id="CAJVQB010021354">
    <property type="protein sequence ID" value="CAG8796856.1"/>
    <property type="molecule type" value="Genomic_DNA"/>
</dbReference>
<reference evidence="1 2" key="1">
    <citation type="submission" date="2021-06" db="EMBL/GenBank/DDBJ databases">
        <authorList>
            <person name="Kallberg Y."/>
            <person name="Tangrot J."/>
            <person name="Rosling A."/>
        </authorList>
    </citation>
    <scope>NUCLEOTIDE SEQUENCE [LARGE SCALE GENOMIC DNA]</scope>
    <source>
        <strain evidence="1 2">120-4 pot B 10/14</strain>
    </source>
</reference>
<comment type="caution">
    <text evidence="1">The sequence shown here is derived from an EMBL/GenBank/DDBJ whole genome shotgun (WGS) entry which is preliminary data.</text>
</comment>
<gene>
    <name evidence="1" type="ORF">GMARGA_LOCUS22280</name>
</gene>
<organism evidence="1 2">
    <name type="scientific">Gigaspora margarita</name>
    <dbReference type="NCBI Taxonomy" id="4874"/>
    <lineage>
        <taxon>Eukaryota</taxon>
        <taxon>Fungi</taxon>
        <taxon>Fungi incertae sedis</taxon>
        <taxon>Mucoromycota</taxon>
        <taxon>Glomeromycotina</taxon>
        <taxon>Glomeromycetes</taxon>
        <taxon>Diversisporales</taxon>
        <taxon>Gigasporaceae</taxon>
        <taxon>Gigaspora</taxon>
    </lineage>
</organism>
<protein>
    <submittedName>
        <fullName evidence="1">42152_t:CDS:1</fullName>
    </submittedName>
</protein>
<evidence type="ECO:0000313" key="2">
    <source>
        <dbReference type="Proteomes" id="UP000789901"/>
    </source>
</evidence>
<feature type="non-terminal residue" evidence="1">
    <location>
        <position position="43"/>
    </location>
</feature>